<evidence type="ECO:0000256" key="2">
    <source>
        <dbReference type="ARBA" id="ARBA00022692"/>
    </source>
</evidence>
<keyword evidence="4 5" id="KW-0472">Membrane</keyword>
<proteinExistence type="predicted"/>
<dbReference type="EMBL" id="BART01026497">
    <property type="protein sequence ID" value="GAG97623.1"/>
    <property type="molecule type" value="Genomic_DNA"/>
</dbReference>
<evidence type="ECO:0000256" key="4">
    <source>
        <dbReference type="ARBA" id="ARBA00023136"/>
    </source>
</evidence>
<organism evidence="6">
    <name type="scientific">marine sediment metagenome</name>
    <dbReference type="NCBI Taxonomy" id="412755"/>
    <lineage>
        <taxon>unclassified sequences</taxon>
        <taxon>metagenomes</taxon>
        <taxon>ecological metagenomes</taxon>
    </lineage>
</organism>
<comment type="caution">
    <text evidence="6">The sequence shown here is derived from an EMBL/GenBank/DDBJ whole genome shotgun (WGS) entry which is preliminary data.</text>
</comment>
<sequence length="68" mass="7619">YLLAVTLIDDMEKRTFPVVLARAALGHAQWAWPRLAAMYIVAILPGIVGFVISQRWYMKGLTEGAVKM</sequence>
<feature type="non-terminal residue" evidence="6">
    <location>
        <position position="1"/>
    </location>
</feature>
<keyword evidence="2 5" id="KW-0812">Transmembrane</keyword>
<evidence type="ECO:0000313" key="6">
    <source>
        <dbReference type="EMBL" id="GAG97623.1"/>
    </source>
</evidence>
<evidence type="ECO:0000256" key="3">
    <source>
        <dbReference type="ARBA" id="ARBA00022989"/>
    </source>
</evidence>
<accession>X1CNB2</accession>
<name>X1CNB2_9ZZZZ</name>
<dbReference type="AlphaFoldDB" id="X1CNB2"/>
<reference evidence="6" key="1">
    <citation type="journal article" date="2014" name="Front. Microbiol.">
        <title>High frequency of phylogenetically diverse reductive dehalogenase-homologous genes in deep subseafloor sedimentary metagenomes.</title>
        <authorList>
            <person name="Kawai M."/>
            <person name="Futagami T."/>
            <person name="Toyoda A."/>
            <person name="Takaki Y."/>
            <person name="Nishi S."/>
            <person name="Hori S."/>
            <person name="Arai W."/>
            <person name="Tsubouchi T."/>
            <person name="Morono Y."/>
            <person name="Uchiyama I."/>
            <person name="Ito T."/>
            <person name="Fujiyama A."/>
            <person name="Inagaki F."/>
            <person name="Takami H."/>
        </authorList>
    </citation>
    <scope>NUCLEOTIDE SEQUENCE</scope>
    <source>
        <strain evidence="6">Expedition CK06-06</strain>
    </source>
</reference>
<keyword evidence="3 5" id="KW-1133">Transmembrane helix</keyword>
<gene>
    <name evidence="6" type="ORF">S01H4_47247</name>
</gene>
<evidence type="ECO:0008006" key="7">
    <source>
        <dbReference type="Google" id="ProtNLM"/>
    </source>
</evidence>
<dbReference type="InterPro" id="IPR035906">
    <property type="entry name" value="MetI-like_sf"/>
</dbReference>
<evidence type="ECO:0000256" key="5">
    <source>
        <dbReference type="SAM" id="Phobius"/>
    </source>
</evidence>
<evidence type="ECO:0000256" key="1">
    <source>
        <dbReference type="ARBA" id="ARBA00004141"/>
    </source>
</evidence>
<dbReference type="SUPFAM" id="SSF161098">
    <property type="entry name" value="MetI-like"/>
    <property type="match status" value="1"/>
</dbReference>
<dbReference type="GO" id="GO:0016020">
    <property type="term" value="C:membrane"/>
    <property type="evidence" value="ECO:0007669"/>
    <property type="project" value="UniProtKB-SubCell"/>
</dbReference>
<feature type="transmembrane region" description="Helical" evidence="5">
    <location>
        <begin position="36"/>
        <end position="58"/>
    </location>
</feature>
<protein>
    <recommendedName>
        <fullName evidence="7">ABC transmembrane type-1 domain-containing protein</fullName>
    </recommendedName>
</protein>
<comment type="subcellular location">
    <subcellularLocation>
        <location evidence="1">Membrane</location>
        <topology evidence="1">Multi-pass membrane protein</topology>
    </subcellularLocation>
</comment>